<comment type="caution">
    <text evidence="2">The sequence shown here is derived from an EMBL/GenBank/DDBJ whole genome shotgun (WGS) entry which is preliminary data.</text>
</comment>
<feature type="region of interest" description="Disordered" evidence="1">
    <location>
        <begin position="123"/>
        <end position="181"/>
    </location>
</feature>
<evidence type="ECO:0000313" key="2">
    <source>
        <dbReference type="EMBL" id="GMI32764.1"/>
    </source>
</evidence>
<dbReference type="EMBL" id="BRYB01001749">
    <property type="protein sequence ID" value="GMI32764.1"/>
    <property type="molecule type" value="Genomic_DNA"/>
</dbReference>
<proteinExistence type="predicted"/>
<name>A0ABQ6MU06_9STRA</name>
<organism evidence="2 3">
    <name type="scientific">Tetraparma gracilis</name>
    <dbReference type="NCBI Taxonomy" id="2962635"/>
    <lineage>
        <taxon>Eukaryota</taxon>
        <taxon>Sar</taxon>
        <taxon>Stramenopiles</taxon>
        <taxon>Ochrophyta</taxon>
        <taxon>Bolidophyceae</taxon>
        <taxon>Parmales</taxon>
        <taxon>Triparmaceae</taxon>
        <taxon>Tetraparma</taxon>
    </lineage>
</organism>
<sequence>MKSYGSSASGLQCAWGSDLDTRIPRPKMPKQALPDSVRKNLGFKGERKASRRFSDNFEIAPEVHATKGGMEAKAYLKMKSGVPMSTRTSGLAAQRNGSMGGAVGGGAAKELHRQQMKLQWKEREGQQLGVVRRQQQQRRDSNNGMAVKSQQMGFGEISHHHAADGRQRAKHQPGPGMGSWR</sequence>
<protein>
    <submittedName>
        <fullName evidence="2">Uncharacterized protein</fullName>
    </submittedName>
</protein>
<evidence type="ECO:0000256" key="1">
    <source>
        <dbReference type="SAM" id="MobiDB-lite"/>
    </source>
</evidence>
<feature type="region of interest" description="Disordered" evidence="1">
    <location>
        <begin position="84"/>
        <end position="106"/>
    </location>
</feature>
<accession>A0ABQ6MU06</accession>
<feature type="compositionally biased region" description="Polar residues" evidence="1">
    <location>
        <begin position="142"/>
        <end position="152"/>
    </location>
</feature>
<feature type="compositionally biased region" description="Polar residues" evidence="1">
    <location>
        <begin position="84"/>
        <end position="97"/>
    </location>
</feature>
<reference evidence="2 3" key="1">
    <citation type="journal article" date="2023" name="Commun. Biol.">
        <title>Genome analysis of Parmales, the sister group of diatoms, reveals the evolutionary specialization of diatoms from phago-mixotrophs to photoautotrophs.</title>
        <authorList>
            <person name="Ban H."/>
            <person name="Sato S."/>
            <person name="Yoshikawa S."/>
            <person name="Yamada K."/>
            <person name="Nakamura Y."/>
            <person name="Ichinomiya M."/>
            <person name="Sato N."/>
            <person name="Blanc-Mathieu R."/>
            <person name="Endo H."/>
            <person name="Kuwata A."/>
            <person name="Ogata H."/>
        </authorList>
    </citation>
    <scope>NUCLEOTIDE SEQUENCE [LARGE SCALE GENOMIC DNA]</scope>
</reference>
<feature type="region of interest" description="Disordered" evidence="1">
    <location>
        <begin position="1"/>
        <end position="49"/>
    </location>
</feature>
<gene>
    <name evidence="2" type="ORF">TeGR_g5015</name>
</gene>
<keyword evidence="3" id="KW-1185">Reference proteome</keyword>
<dbReference type="Proteomes" id="UP001165060">
    <property type="component" value="Unassembled WGS sequence"/>
</dbReference>
<feature type="compositionally biased region" description="Polar residues" evidence="1">
    <location>
        <begin position="1"/>
        <end position="10"/>
    </location>
</feature>
<feature type="compositionally biased region" description="Basic and acidic residues" evidence="1">
    <location>
        <begin position="157"/>
        <end position="167"/>
    </location>
</feature>
<evidence type="ECO:0000313" key="3">
    <source>
        <dbReference type="Proteomes" id="UP001165060"/>
    </source>
</evidence>